<dbReference type="GO" id="GO:0000124">
    <property type="term" value="C:SAGA complex"/>
    <property type="evidence" value="ECO:0007669"/>
    <property type="project" value="InterPro"/>
</dbReference>
<evidence type="ECO:0000256" key="4">
    <source>
        <dbReference type="ARBA" id="ARBA00023242"/>
    </source>
</evidence>
<dbReference type="PANTHER" id="PTHR21539">
    <property type="entry name" value="SAGA-ASSOCIATED FACTOR 29"/>
    <property type="match status" value="1"/>
</dbReference>
<dbReference type="PROSITE" id="PS51518">
    <property type="entry name" value="SGF29_C"/>
    <property type="match status" value="1"/>
</dbReference>
<evidence type="ECO:0000256" key="3">
    <source>
        <dbReference type="ARBA" id="ARBA00023163"/>
    </source>
</evidence>
<gene>
    <name evidence="7" type="primary">AlNc14C5G716</name>
    <name evidence="7" type="ORF">ALNC14_007980</name>
</gene>
<reference evidence="7" key="1">
    <citation type="journal article" date="2011" name="PLoS Biol.">
        <title>Gene gain and loss during evolution of obligate parasitism in the white rust pathogen of Arabidopsis thaliana.</title>
        <authorList>
            <person name="Kemen E."/>
            <person name="Gardiner A."/>
            <person name="Schultz-Larsen T."/>
            <person name="Kemen A.C."/>
            <person name="Balmuth A.L."/>
            <person name="Robert-Seilaniantz A."/>
            <person name="Bailey K."/>
            <person name="Holub E."/>
            <person name="Studholme D.J."/>
            <person name="Maclean D."/>
            <person name="Jones J.D."/>
        </authorList>
    </citation>
    <scope>NUCLEOTIDE SEQUENCE</scope>
</reference>
<dbReference type="Gene3D" id="2.30.30.140">
    <property type="match status" value="2"/>
</dbReference>
<dbReference type="PANTHER" id="PTHR21539:SF0">
    <property type="entry name" value="SAGA-ASSOCIATED FACTOR 29"/>
    <property type="match status" value="1"/>
</dbReference>
<dbReference type="CDD" id="cd20394">
    <property type="entry name" value="Tudor_SGF29_rpt2"/>
    <property type="match status" value="1"/>
</dbReference>
<sequence>MTSDARKELVKFIVTQLIDNNFDHLARKINRYQEKFLRLQETSSDGTGNRRIRKYAIRLQHTLALACSLLQQQQDDLDHCISLLDSDIKKGMFTSDKCKPRMIDHSAKYRGNTGTIFENGSLVSAKIARSHELWILVRVTDYYPVNQVYEVEDVDSIEDDNGRLVIMKTPGSSHVEARRHHFVQKLFVVPLVAERLKKGEWIMYRLYERVMAMYPNTTSFYRATVQVPNPRGSPCVLLKFDDDADEDGTAPDRKVPFRFVTPLPTSNAKPS</sequence>
<proteinExistence type="predicted"/>
<keyword evidence="2" id="KW-0805">Transcription regulation</keyword>
<dbReference type="AlphaFoldDB" id="F0W0T1"/>
<protein>
    <submittedName>
        <fullName evidence="7">Uncharacterized protein AlNc14C5G716</fullName>
    </submittedName>
</protein>
<feature type="region of interest" description="Disordered" evidence="5">
    <location>
        <begin position="247"/>
        <end position="271"/>
    </location>
</feature>
<dbReference type="InterPro" id="IPR047287">
    <property type="entry name" value="Tudor_SGF29_rpt2"/>
</dbReference>
<dbReference type="InterPro" id="IPR010750">
    <property type="entry name" value="SGF29_tudor-like_dom"/>
</dbReference>
<dbReference type="InterPro" id="IPR037802">
    <property type="entry name" value="SGF29"/>
</dbReference>
<keyword evidence="4" id="KW-0539">Nucleus</keyword>
<reference evidence="7" key="2">
    <citation type="submission" date="2011-02" db="EMBL/GenBank/DDBJ databases">
        <authorList>
            <person name="MacLean D."/>
        </authorList>
    </citation>
    <scope>NUCLEOTIDE SEQUENCE</scope>
</reference>
<name>F0W0T1_9STRA</name>
<evidence type="ECO:0000256" key="5">
    <source>
        <dbReference type="SAM" id="MobiDB-lite"/>
    </source>
</evidence>
<comment type="subcellular location">
    <subcellularLocation>
        <location evidence="1">Nucleus</location>
    </subcellularLocation>
</comment>
<evidence type="ECO:0000256" key="1">
    <source>
        <dbReference type="ARBA" id="ARBA00004123"/>
    </source>
</evidence>
<accession>F0W0T1</accession>
<dbReference type="EMBL" id="FR824050">
    <property type="protein sequence ID" value="CCA14655.1"/>
    <property type="molecule type" value="Genomic_DNA"/>
</dbReference>
<feature type="domain" description="SGF29 C-terminal" evidence="6">
    <location>
        <begin position="113"/>
        <end position="269"/>
    </location>
</feature>
<dbReference type="GO" id="GO:0005634">
    <property type="term" value="C:nucleus"/>
    <property type="evidence" value="ECO:0007669"/>
    <property type="project" value="UniProtKB-SubCell"/>
</dbReference>
<dbReference type="Pfam" id="PF07039">
    <property type="entry name" value="SGF29_Tudor"/>
    <property type="match status" value="1"/>
</dbReference>
<organism evidence="7">
    <name type="scientific">Albugo laibachii Nc14</name>
    <dbReference type="NCBI Taxonomy" id="890382"/>
    <lineage>
        <taxon>Eukaryota</taxon>
        <taxon>Sar</taxon>
        <taxon>Stramenopiles</taxon>
        <taxon>Oomycota</taxon>
        <taxon>Peronosporomycetes</taxon>
        <taxon>Albuginales</taxon>
        <taxon>Albuginaceae</taxon>
        <taxon>Albugo</taxon>
    </lineage>
</organism>
<evidence type="ECO:0000256" key="2">
    <source>
        <dbReference type="ARBA" id="ARBA00023015"/>
    </source>
</evidence>
<keyword evidence="3" id="KW-0804">Transcription</keyword>
<evidence type="ECO:0000313" key="7">
    <source>
        <dbReference type="EMBL" id="CCA14655.1"/>
    </source>
</evidence>
<evidence type="ECO:0000259" key="6">
    <source>
        <dbReference type="PROSITE" id="PS51518"/>
    </source>
</evidence>
<dbReference type="HOGENOM" id="CLU_928900_0_0_1"/>